<keyword evidence="2" id="KW-0813">Transport</keyword>
<dbReference type="PROSITE" id="PS50850">
    <property type="entry name" value="MFS"/>
    <property type="match status" value="1"/>
</dbReference>
<feature type="transmembrane region" description="Helical" evidence="7">
    <location>
        <begin position="358"/>
        <end position="380"/>
    </location>
</feature>
<feature type="transmembrane region" description="Helical" evidence="7">
    <location>
        <begin position="173"/>
        <end position="191"/>
    </location>
</feature>
<dbReference type="AlphaFoldDB" id="A0A2I0QWD0"/>
<name>A0A2I0QWD0_9BACI</name>
<dbReference type="PANTHER" id="PTHR43266">
    <property type="entry name" value="MACROLIDE-EFFLUX PROTEIN"/>
    <property type="match status" value="1"/>
</dbReference>
<dbReference type="InterPro" id="IPR011701">
    <property type="entry name" value="MFS"/>
</dbReference>
<organism evidence="9 10">
    <name type="scientific">Halalkalibacillus sediminis</name>
    <dbReference type="NCBI Taxonomy" id="2018042"/>
    <lineage>
        <taxon>Bacteria</taxon>
        <taxon>Bacillati</taxon>
        <taxon>Bacillota</taxon>
        <taxon>Bacilli</taxon>
        <taxon>Bacillales</taxon>
        <taxon>Bacillaceae</taxon>
        <taxon>Halalkalibacillus</taxon>
    </lineage>
</organism>
<dbReference type="InterPro" id="IPR036259">
    <property type="entry name" value="MFS_trans_sf"/>
</dbReference>
<dbReference type="GO" id="GO:0005886">
    <property type="term" value="C:plasma membrane"/>
    <property type="evidence" value="ECO:0007669"/>
    <property type="project" value="UniProtKB-SubCell"/>
</dbReference>
<dbReference type="InterPro" id="IPR020846">
    <property type="entry name" value="MFS_dom"/>
</dbReference>
<reference evidence="9 10" key="1">
    <citation type="submission" date="2017-06" db="EMBL/GenBank/DDBJ databases">
        <title>the draft geome sequence of Illustriluteabacillus marina B3227.</title>
        <authorList>
            <person name="He R.-H."/>
            <person name="Du Z.-J."/>
        </authorList>
    </citation>
    <scope>NUCLEOTIDE SEQUENCE [LARGE SCALE GENOMIC DNA]</scope>
    <source>
        <strain evidence="9 10">B3227</strain>
    </source>
</reference>
<keyword evidence="6 7" id="KW-0472">Membrane</keyword>
<protein>
    <submittedName>
        <fullName evidence="9">MFS transporter</fullName>
    </submittedName>
</protein>
<dbReference type="Gene3D" id="1.20.1250.20">
    <property type="entry name" value="MFS general substrate transporter like domains"/>
    <property type="match status" value="1"/>
</dbReference>
<dbReference type="RefSeq" id="WP_101330154.1">
    <property type="nucleotide sequence ID" value="NZ_PJNH01000001.1"/>
</dbReference>
<dbReference type="EMBL" id="PJNH01000001">
    <property type="protein sequence ID" value="PKR78410.1"/>
    <property type="molecule type" value="Genomic_DNA"/>
</dbReference>
<accession>A0A2I0QWD0</accession>
<dbReference type="Pfam" id="PF07690">
    <property type="entry name" value="MFS_1"/>
    <property type="match status" value="1"/>
</dbReference>
<feature type="transmembrane region" description="Helical" evidence="7">
    <location>
        <begin position="79"/>
        <end position="100"/>
    </location>
</feature>
<feature type="transmembrane region" description="Helical" evidence="7">
    <location>
        <begin position="106"/>
        <end position="127"/>
    </location>
</feature>
<evidence type="ECO:0000313" key="10">
    <source>
        <dbReference type="Proteomes" id="UP000243524"/>
    </source>
</evidence>
<dbReference type="CDD" id="cd06173">
    <property type="entry name" value="MFS_MefA_like"/>
    <property type="match status" value="1"/>
</dbReference>
<evidence type="ECO:0000256" key="2">
    <source>
        <dbReference type="ARBA" id="ARBA00022448"/>
    </source>
</evidence>
<feature type="transmembrane region" description="Helical" evidence="7">
    <location>
        <begin position="262"/>
        <end position="280"/>
    </location>
</feature>
<evidence type="ECO:0000256" key="7">
    <source>
        <dbReference type="SAM" id="Phobius"/>
    </source>
</evidence>
<feature type="transmembrane region" description="Helical" evidence="7">
    <location>
        <begin position="225"/>
        <end position="250"/>
    </location>
</feature>
<dbReference type="GO" id="GO:0022857">
    <property type="term" value="F:transmembrane transporter activity"/>
    <property type="evidence" value="ECO:0007669"/>
    <property type="project" value="InterPro"/>
</dbReference>
<feature type="transmembrane region" description="Helical" evidence="7">
    <location>
        <begin position="12"/>
        <end position="31"/>
    </location>
</feature>
<evidence type="ECO:0000256" key="6">
    <source>
        <dbReference type="ARBA" id="ARBA00023136"/>
    </source>
</evidence>
<feature type="transmembrane region" description="Helical" evidence="7">
    <location>
        <begin position="292"/>
        <end position="311"/>
    </location>
</feature>
<dbReference type="SUPFAM" id="SSF103473">
    <property type="entry name" value="MFS general substrate transporter"/>
    <property type="match status" value="1"/>
</dbReference>
<comment type="subcellular location">
    <subcellularLocation>
        <location evidence="1">Cell membrane</location>
        <topology evidence="1">Multi-pass membrane protein</topology>
    </subcellularLocation>
</comment>
<keyword evidence="4 7" id="KW-0812">Transmembrane</keyword>
<evidence type="ECO:0000256" key="1">
    <source>
        <dbReference type="ARBA" id="ARBA00004651"/>
    </source>
</evidence>
<feature type="transmembrane region" description="Helical" evidence="7">
    <location>
        <begin position="148"/>
        <end position="167"/>
    </location>
</feature>
<proteinExistence type="predicted"/>
<evidence type="ECO:0000256" key="3">
    <source>
        <dbReference type="ARBA" id="ARBA00022475"/>
    </source>
</evidence>
<keyword evidence="5 7" id="KW-1133">Transmembrane helix</keyword>
<feature type="domain" description="Major facilitator superfamily (MFS) profile" evidence="8">
    <location>
        <begin position="13"/>
        <end position="410"/>
    </location>
</feature>
<dbReference type="Proteomes" id="UP000243524">
    <property type="component" value="Unassembled WGS sequence"/>
</dbReference>
<feature type="transmembrane region" description="Helical" evidence="7">
    <location>
        <begin position="386"/>
        <end position="405"/>
    </location>
</feature>
<dbReference type="PANTHER" id="PTHR43266:SF9">
    <property type="entry name" value="PERMEASE, MAJOR FACILITATOR SUPERFAMILY-RELATED"/>
    <property type="match status" value="1"/>
</dbReference>
<evidence type="ECO:0000256" key="5">
    <source>
        <dbReference type="ARBA" id="ARBA00022989"/>
    </source>
</evidence>
<keyword evidence="3" id="KW-1003">Cell membrane</keyword>
<keyword evidence="10" id="KW-1185">Reference proteome</keyword>
<comment type="caution">
    <text evidence="9">The sequence shown here is derived from an EMBL/GenBank/DDBJ whole genome shotgun (WGS) entry which is preliminary data.</text>
</comment>
<evidence type="ECO:0000313" key="9">
    <source>
        <dbReference type="EMBL" id="PKR78410.1"/>
    </source>
</evidence>
<evidence type="ECO:0000256" key="4">
    <source>
        <dbReference type="ARBA" id="ARBA00022692"/>
    </source>
</evidence>
<evidence type="ECO:0000259" key="8">
    <source>
        <dbReference type="PROSITE" id="PS50850"/>
    </source>
</evidence>
<sequence length="430" mass="47416">MTEEQKLQRATFHLWTFAISKLISIFGNSIYTFGISLFVLTLTGSATSFAINLICSVVPRTLLSPIAGSMADRYSKKKIVILSQIFAVLIVSFLLGYSLLFELNLVAIYITTAFLSVTTMFTSLTFTSSIANLIDDTRIQRAMAINQSASSAAAIGGPVIGGILFGVVSMNAFLIIFIVSFSIAVILEATMNFKLFTKNEGGEIEHEKMFKSILSGFHYLRKDHILWVIVSTALIINFFFTSLLVGLPFIVIEELGIKSQHFGVIEAMIGGGILLASLYFSIRKDFKYPLVVVKNAMLLVSLLLSVIALPLLVNMSYLMMVIFFISLTFLIGVTLTFVNTPVGVMIQKGVDENYRGRIFGILETMAQAMVPIGMIVYGLLYDYVSPAWILIASSACLILVTAYMIRPSVLRKAYPSRGDEAIQTKKFVTE</sequence>
<feature type="transmembrane region" description="Helical" evidence="7">
    <location>
        <begin position="317"/>
        <end position="338"/>
    </location>
</feature>
<dbReference type="OrthoDB" id="9775268at2"/>
<feature type="transmembrane region" description="Helical" evidence="7">
    <location>
        <begin position="37"/>
        <end position="58"/>
    </location>
</feature>
<gene>
    <name evidence="9" type="ORF">CEY16_01240</name>
</gene>